<dbReference type="AlphaFoldDB" id="A0A1F2P9C2"/>
<evidence type="ECO:0000313" key="3">
    <source>
        <dbReference type="Proteomes" id="UP000186940"/>
    </source>
</evidence>
<dbReference type="SUPFAM" id="SSF48452">
    <property type="entry name" value="TPR-like"/>
    <property type="match status" value="1"/>
</dbReference>
<organism evidence="2 3">
    <name type="scientific">Candidatus Syntropharchaeum caldarium</name>
    <dbReference type="NCBI Taxonomy" id="1838285"/>
    <lineage>
        <taxon>Archaea</taxon>
        <taxon>Methanobacteriati</taxon>
        <taxon>Methanobacteriota</taxon>
        <taxon>Stenosarchaea group</taxon>
        <taxon>Methanomicrobia</taxon>
        <taxon>Methanosarcinales</taxon>
        <taxon>ANME-2 cluster</taxon>
        <taxon>Candidatus Syntropharchaeum</taxon>
    </lineage>
</organism>
<dbReference type="InterPro" id="IPR016024">
    <property type="entry name" value="ARM-type_fold"/>
</dbReference>
<evidence type="ECO:0000313" key="2">
    <source>
        <dbReference type="EMBL" id="OFV67970.1"/>
    </source>
</evidence>
<dbReference type="InterPro" id="IPR011990">
    <property type="entry name" value="TPR-like_helical_dom_sf"/>
</dbReference>
<proteinExistence type="predicted"/>
<sequence length="463" mass="52309">MECDSMARNKPEKEVRRAIRLLKKRGTESQKEFAERIAKFYDQIKEFKPIDVGTIENGAWKLIAREMMPVFDQIETGYRLKNLKDINDPVWVDALKTRLEEMSKHGKELCEKLDEESREYHIVRREIADLERAISIVEEARGEEIFDRLADYLVAGYVEVKDPEKEFKEVLEVNPDDYSALVNLMAFFDRENRVDELIEVGGKIASRYPEDLLSRAKLIEGMIKTGTYDEALKLAEEGVELAIKYNEHAGDPETRYLNREEFDNLIWRVNEIMALESAGTVDTDSDLCAIVAGGEVDEIVELGEDAIPYLRSAILRGDPISLDAPEILSKIGGDSSKRVMIDGIKVFDEAVIGAFVDKIVESGEDMLPFLKEELTSSESYNRRNRAVILFNCLAQMKGVEGARDLLTELLNSEDGDLTGGAAVALGYLGDKSVIDALRDAKERVDDQYKNMITFAIALLEQQA</sequence>
<dbReference type="Gene3D" id="1.25.10.10">
    <property type="entry name" value="Leucine-rich Repeat Variant"/>
    <property type="match status" value="1"/>
</dbReference>
<gene>
    <name evidence="2" type="ORF">SCAL_000610</name>
</gene>
<dbReference type="STRING" id="1838285.SCAL_000610"/>
<comment type="caution">
    <text evidence="2">The sequence shown here is derived from an EMBL/GenBank/DDBJ whole genome shotgun (WGS) entry which is preliminary data.</text>
</comment>
<dbReference type="InterPro" id="IPR011989">
    <property type="entry name" value="ARM-like"/>
</dbReference>
<evidence type="ECO:0000256" key="1">
    <source>
        <dbReference type="SAM" id="Coils"/>
    </source>
</evidence>
<dbReference type="SUPFAM" id="SSF48371">
    <property type="entry name" value="ARM repeat"/>
    <property type="match status" value="1"/>
</dbReference>
<dbReference type="Gene3D" id="1.25.40.10">
    <property type="entry name" value="Tetratricopeptide repeat domain"/>
    <property type="match status" value="1"/>
</dbReference>
<name>A0A1F2P9C2_9EURY</name>
<keyword evidence="3" id="KW-1185">Reference proteome</keyword>
<keyword evidence="1" id="KW-0175">Coiled coil</keyword>
<reference evidence="2" key="1">
    <citation type="submission" date="2016-05" db="EMBL/GenBank/DDBJ databases">
        <title>Microbial consortia oxidize butane by reversing methanogenesis.</title>
        <authorList>
            <person name="Laso-Perez R."/>
            <person name="Richter M."/>
            <person name="Wegener G."/>
            <person name="Musat F."/>
        </authorList>
    </citation>
    <scope>NUCLEOTIDE SEQUENCE [LARGE SCALE GENOMIC DNA]</scope>
    <source>
        <strain evidence="2">BOX2</strain>
    </source>
</reference>
<dbReference type="InterPro" id="IPR004155">
    <property type="entry name" value="PBS_lyase_HEAT"/>
</dbReference>
<dbReference type="Proteomes" id="UP000186940">
    <property type="component" value="Unassembled WGS sequence"/>
</dbReference>
<accession>A0A1F2P9C2</accession>
<dbReference type="EMBL" id="LYOS01000002">
    <property type="protein sequence ID" value="OFV67970.1"/>
    <property type="molecule type" value="Genomic_DNA"/>
</dbReference>
<protein>
    <submittedName>
        <fullName evidence="2">Uncharacterized protein</fullName>
    </submittedName>
</protein>
<dbReference type="Pfam" id="PF03130">
    <property type="entry name" value="HEAT_PBS"/>
    <property type="match status" value="1"/>
</dbReference>
<feature type="coiled-coil region" evidence="1">
    <location>
        <begin position="99"/>
        <end position="140"/>
    </location>
</feature>